<dbReference type="Proteomes" id="UP000614601">
    <property type="component" value="Unassembled WGS sequence"/>
</dbReference>
<sequence length="91" mass="10649">MSSIAVEAFPERPPLKQTTPRRWFNKIDVRIEVLKRNLLKVSNYIPGLFNKKDPKAQKRAAAYSCKEEPAKKIRCLEPDNDDTFMDYEDSF</sequence>
<organism evidence="1 2">
    <name type="scientific">Bursaphelenchus okinawaensis</name>
    <dbReference type="NCBI Taxonomy" id="465554"/>
    <lineage>
        <taxon>Eukaryota</taxon>
        <taxon>Metazoa</taxon>
        <taxon>Ecdysozoa</taxon>
        <taxon>Nematoda</taxon>
        <taxon>Chromadorea</taxon>
        <taxon>Rhabditida</taxon>
        <taxon>Tylenchina</taxon>
        <taxon>Tylenchomorpha</taxon>
        <taxon>Aphelenchoidea</taxon>
        <taxon>Aphelenchoididae</taxon>
        <taxon>Bursaphelenchus</taxon>
    </lineage>
</organism>
<dbReference type="AlphaFoldDB" id="A0A811LED9"/>
<keyword evidence="2" id="KW-1185">Reference proteome</keyword>
<dbReference type="Proteomes" id="UP000783686">
    <property type="component" value="Unassembled WGS sequence"/>
</dbReference>
<name>A0A811LED9_9BILA</name>
<accession>A0A811LED9</accession>
<evidence type="ECO:0000313" key="1">
    <source>
        <dbReference type="EMBL" id="CAD5225534.1"/>
    </source>
</evidence>
<reference evidence="1" key="1">
    <citation type="submission" date="2020-09" db="EMBL/GenBank/DDBJ databases">
        <authorList>
            <person name="Kikuchi T."/>
        </authorList>
    </citation>
    <scope>NUCLEOTIDE SEQUENCE</scope>
    <source>
        <strain evidence="1">SH1</strain>
    </source>
</reference>
<protein>
    <submittedName>
        <fullName evidence="1">Uncharacterized protein</fullName>
    </submittedName>
</protein>
<gene>
    <name evidence="1" type="ORF">BOKJ2_LOCUS11626</name>
</gene>
<evidence type="ECO:0000313" key="2">
    <source>
        <dbReference type="Proteomes" id="UP000614601"/>
    </source>
</evidence>
<proteinExistence type="predicted"/>
<dbReference type="EMBL" id="CAJFCW020000005">
    <property type="protein sequence ID" value="CAG9121031.1"/>
    <property type="molecule type" value="Genomic_DNA"/>
</dbReference>
<dbReference type="EMBL" id="CAJFDH010000005">
    <property type="protein sequence ID" value="CAD5225534.1"/>
    <property type="molecule type" value="Genomic_DNA"/>
</dbReference>
<comment type="caution">
    <text evidence="1">The sequence shown here is derived from an EMBL/GenBank/DDBJ whole genome shotgun (WGS) entry which is preliminary data.</text>
</comment>